<name>A0ABW8YSH5_9FLAO</name>
<keyword evidence="1" id="KW-0732">Signal</keyword>
<reference evidence="2 3" key="1">
    <citation type="submission" date="2024-06" db="EMBL/GenBank/DDBJ databases">
        <authorList>
            <person name="Kaempfer P."/>
            <person name="Viver T."/>
        </authorList>
    </citation>
    <scope>NUCLEOTIDE SEQUENCE [LARGE SCALE GENOMIC DNA]</scope>
    <source>
        <strain evidence="2 3">ST-119</strain>
    </source>
</reference>
<protein>
    <submittedName>
        <fullName evidence="2">Uncharacterized protein</fullName>
    </submittedName>
</protein>
<keyword evidence="3" id="KW-1185">Reference proteome</keyword>
<dbReference type="Proteomes" id="UP001629156">
    <property type="component" value="Unassembled WGS sequence"/>
</dbReference>
<evidence type="ECO:0000256" key="1">
    <source>
        <dbReference type="SAM" id="SignalP"/>
    </source>
</evidence>
<gene>
    <name evidence="2" type="ORF">ABS766_02330</name>
</gene>
<evidence type="ECO:0000313" key="3">
    <source>
        <dbReference type="Proteomes" id="UP001629156"/>
    </source>
</evidence>
<dbReference type="RefSeq" id="WP_408083480.1">
    <property type="nucleotide sequence ID" value="NZ_JBELPZ010000001.1"/>
</dbReference>
<dbReference type="EMBL" id="JBELPZ010000001">
    <property type="protein sequence ID" value="MFL9843246.1"/>
    <property type="molecule type" value="Genomic_DNA"/>
</dbReference>
<accession>A0ABW8YSH5</accession>
<sequence>MKFKSLKKMLFAAVLMLLFTINATAQDKTVEGAKDVTSYMKEQLDLNDGQYTKVYDVNLTFLQKVAENNKKNTGVERVKKLRALESERDEKLKSVLSTEQYKVYVGNKTANRKKIAEYYK</sequence>
<feature type="chain" id="PRO_5045460060" evidence="1">
    <location>
        <begin position="26"/>
        <end position="120"/>
    </location>
</feature>
<comment type="caution">
    <text evidence="2">The sequence shown here is derived from an EMBL/GenBank/DDBJ whole genome shotgun (WGS) entry which is preliminary data.</text>
</comment>
<proteinExistence type="predicted"/>
<evidence type="ECO:0000313" key="2">
    <source>
        <dbReference type="EMBL" id="MFL9843246.1"/>
    </source>
</evidence>
<feature type="signal peptide" evidence="1">
    <location>
        <begin position="1"/>
        <end position="25"/>
    </location>
</feature>
<organism evidence="2 3">
    <name type="scientific">Flavobacterium rhizosphaerae</name>
    <dbReference type="NCBI Taxonomy" id="3163298"/>
    <lineage>
        <taxon>Bacteria</taxon>
        <taxon>Pseudomonadati</taxon>
        <taxon>Bacteroidota</taxon>
        <taxon>Flavobacteriia</taxon>
        <taxon>Flavobacteriales</taxon>
        <taxon>Flavobacteriaceae</taxon>
        <taxon>Flavobacterium</taxon>
    </lineage>
</organism>